<evidence type="ECO:0000256" key="3">
    <source>
        <dbReference type="ARBA" id="ARBA00023242"/>
    </source>
</evidence>
<evidence type="ECO:0000256" key="4">
    <source>
        <dbReference type="SAM" id="MobiDB-lite"/>
    </source>
</evidence>
<keyword evidence="7" id="KW-1185">Reference proteome</keyword>
<dbReference type="KEGG" id="dvv:114335182"/>
<dbReference type="Pfam" id="PF04218">
    <property type="entry name" value="CENP-B_N"/>
    <property type="match status" value="3"/>
</dbReference>
<dbReference type="OrthoDB" id="6721012at2759"/>
<feature type="domain" description="HTH CENPB-type" evidence="5">
    <location>
        <begin position="308"/>
        <end position="381"/>
    </location>
</feature>
<dbReference type="Gene3D" id="1.10.10.60">
    <property type="entry name" value="Homeodomain-like"/>
    <property type="match status" value="6"/>
</dbReference>
<dbReference type="PROSITE" id="PS51253">
    <property type="entry name" value="HTH_CENPB"/>
    <property type="match status" value="3"/>
</dbReference>
<dbReference type="RefSeq" id="XP_028141166.1">
    <property type="nucleotide sequence ID" value="XM_028285365.1"/>
</dbReference>
<reference evidence="8" key="1">
    <citation type="submission" date="2025-04" db="UniProtKB">
        <authorList>
            <consortium name="RefSeq"/>
        </authorList>
    </citation>
    <scope>IDENTIFICATION</scope>
    <source>
        <tissue evidence="8">Whole insect</tissue>
    </source>
</reference>
<feature type="compositionally biased region" description="Basic and acidic residues" evidence="4">
    <location>
        <begin position="710"/>
        <end position="725"/>
    </location>
</feature>
<reference evidence="6" key="2">
    <citation type="submission" date="2025-05" db="UniProtKB">
        <authorList>
            <consortium name="EnsemblMetazoa"/>
        </authorList>
    </citation>
    <scope>IDENTIFICATION</scope>
</reference>
<keyword evidence="2" id="KW-0238">DNA-binding</keyword>
<dbReference type="InterPro" id="IPR007889">
    <property type="entry name" value="HTH_Psq"/>
</dbReference>
<dbReference type="AlphaFoldDB" id="A0A6P7FXI0"/>
<evidence type="ECO:0000259" key="5">
    <source>
        <dbReference type="PROSITE" id="PS51253"/>
    </source>
</evidence>
<evidence type="ECO:0000256" key="1">
    <source>
        <dbReference type="ARBA" id="ARBA00004123"/>
    </source>
</evidence>
<feature type="compositionally biased region" description="Basic and acidic residues" evidence="4">
    <location>
        <begin position="462"/>
        <end position="493"/>
    </location>
</feature>
<dbReference type="EnsemblMetazoa" id="XM_028285365.2">
    <property type="protein sequence ID" value="XP_028141166.1"/>
    <property type="gene ID" value="LOC114335182"/>
</dbReference>
<sequence>MSNKRKWLSLEAKIAIIEESEKTKKSSRILAKQFNVGRTQICTILKDKEAIYKSWKENGCCVKSEKKVKKEVADIDSAVYEWFCAVSNQNIPVTGPMIQAKAMEVAKTLEYSNDDFKASNGWLYEFKLQNNIQSLSNPKTEGLNTSNDEQEQSDVELICEPDKKDHIQALCLYTTGNHFLSMEKHKPVADNESYIRSKTSNENTVGVLNEEKNNSEENRESPKDYIKAEEENDSEENKERPNNNTEANKRRWLSLEEKIAVIEESEKTKKSARTLSKQFNVGKTQICNILKDKDKIYKSWREDGRNANSKRKVKKEVADIDSGVYEWFCAVSNQNIPVTGPMMQAKAMEVAKTLECSKDTFKASNGWLYNFKLRNNIQSLGKPTTEGACFLKASSTHNNDEQEQPEAMICEPDEEGHLQALGPDITGQHLLSTERHNEVADDGSIIRSKTSNEDTVCSSYKGKNDSEENKERPKDIKTEEKNDSDENKERPNNYTEVNKRKWLSLEEKIAVIDEFEKTKKSARILAKQFNVGKTQICYILKDKEAIYKSWKEYGCNANSKKKVKKEVADIDSAVYEWFWTVRNQNIPVTGSMMQAKAMEVALGLNRDDFKASNGWLYSFKHRNNIQYSTKPRPEGKLAREFLEIGSTHNNDEQDQPEEPIWEPDKEGHTQALGPDITGQHFLSMERYEDVTDSGSILCSKTPNEDTIGSSDKEERHDSDENKERPKNYTEAISLLTKLINFCKEEGESDNLLLLNNVKENFENSLILKKENCDT</sequence>
<dbReference type="SUPFAM" id="SSF46689">
    <property type="entry name" value="Homeodomain-like"/>
    <property type="match status" value="6"/>
</dbReference>
<evidence type="ECO:0000313" key="8">
    <source>
        <dbReference type="RefSeq" id="XP_028141166.1"/>
    </source>
</evidence>
<feature type="domain" description="HTH CENPB-type" evidence="5">
    <location>
        <begin position="558"/>
        <end position="629"/>
    </location>
</feature>
<dbReference type="SMART" id="SM00674">
    <property type="entry name" value="CENPB"/>
    <property type="match status" value="3"/>
</dbReference>
<dbReference type="InterPro" id="IPR050863">
    <property type="entry name" value="CenT-Element_Derived"/>
</dbReference>
<evidence type="ECO:0000313" key="7">
    <source>
        <dbReference type="Proteomes" id="UP001652700"/>
    </source>
</evidence>
<dbReference type="GO" id="GO:0003677">
    <property type="term" value="F:DNA binding"/>
    <property type="evidence" value="ECO:0007669"/>
    <property type="project" value="UniProtKB-KW"/>
</dbReference>
<evidence type="ECO:0000256" key="2">
    <source>
        <dbReference type="ARBA" id="ARBA00023125"/>
    </source>
</evidence>
<dbReference type="Proteomes" id="UP001652700">
    <property type="component" value="Unplaced"/>
</dbReference>
<dbReference type="InterPro" id="IPR006600">
    <property type="entry name" value="HTH_CenpB_DNA-bd_dom"/>
</dbReference>
<feature type="compositionally biased region" description="Polar residues" evidence="4">
    <location>
        <begin position="693"/>
        <end position="709"/>
    </location>
</feature>
<gene>
    <name evidence="8" type="primary">LOC114335182</name>
</gene>
<protein>
    <submittedName>
        <fullName evidence="8">Uncharacterized protein LOC114335182</fullName>
    </submittedName>
</protein>
<feature type="compositionally biased region" description="Basic and acidic residues" evidence="4">
    <location>
        <begin position="209"/>
        <end position="249"/>
    </location>
</feature>
<organism evidence="8">
    <name type="scientific">Diabrotica virgifera virgifera</name>
    <name type="common">western corn rootworm</name>
    <dbReference type="NCBI Taxonomy" id="50390"/>
    <lineage>
        <taxon>Eukaryota</taxon>
        <taxon>Metazoa</taxon>
        <taxon>Ecdysozoa</taxon>
        <taxon>Arthropoda</taxon>
        <taxon>Hexapoda</taxon>
        <taxon>Insecta</taxon>
        <taxon>Pterygota</taxon>
        <taxon>Neoptera</taxon>
        <taxon>Endopterygota</taxon>
        <taxon>Coleoptera</taxon>
        <taxon>Polyphaga</taxon>
        <taxon>Cucujiformia</taxon>
        <taxon>Chrysomeloidea</taxon>
        <taxon>Chrysomelidae</taxon>
        <taxon>Galerucinae</taxon>
        <taxon>Diabroticina</taxon>
        <taxon>Diabroticites</taxon>
        <taxon>Diabrotica</taxon>
    </lineage>
</organism>
<keyword evidence="3" id="KW-0539">Nucleus</keyword>
<accession>A0A6P7FXI0</accession>
<dbReference type="InParanoid" id="A0A6P7FXI0"/>
<proteinExistence type="predicted"/>
<dbReference type="PANTHER" id="PTHR19303:SF73">
    <property type="entry name" value="PROTEIN PDC2"/>
    <property type="match status" value="1"/>
</dbReference>
<feature type="region of interest" description="Disordered" evidence="4">
    <location>
        <begin position="187"/>
        <end position="249"/>
    </location>
</feature>
<evidence type="ECO:0000313" key="6">
    <source>
        <dbReference type="EnsemblMetazoa" id="XP_028141166.1"/>
    </source>
</evidence>
<feature type="domain" description="HTH CENPB-type" evidence="5">
    <location>
        <begin position="63"/>
        <end position="136"/>
    </location>
</feature>
<comment type="subcellular location">
    <subcellularLocation>
        <location evidence="1">Nucleus</location>
    </subcellularLocation>
</comment>
<feature type="compositionally biased region" description="Polar residues" evidence="4">
    <location>
        <begin position="196"/>
        <end position="206"/>
    </location>
</feature>
<feature type="region of interest" description="Disordered" evidence="4">
    <location>
        <begin position="435"/>
        <end position="493"/>
    </location>
</feature>
<dbReference type="InterPro" id="IPR009057">
    <property type="entry name" value="Homeodomain-like_sf"/>
</dbReference>
<dbReference type="GeneID" id="114335182"/>
<dbReference type="Pfam" id="PF03221">
    <property type="entry name" value="HTH_Tnp_Tc5"/>
    <property type="match status" value="3"/>
</dbReference>
<dbReference type="PANTHER" id="PTHR19303">
    <property type="entry name" value="TRANSPOSON"/>
    <property type="match status" value="1"/>
</dbReference>
<feature type="compositionally biased region" description="Polar residues" evidence="4">
    <location>
        <begin position="447"/>
        <end position="458"/>
    </location>
</feature>
<feature type="region of interest" description="Disordered" evidence="4">
    <location>
        <begin position="693"/>
        <end position="725"/>
    </location>
</feature>
<dbReference type="GO" id="GO:0005634">
    <property type="term" value="C:nucleus"/>
    <property type="evidence" value="ECO:0007669"/>
    <property type="project" value="UniProtKB-SubCell"/>
</dbReference>
<name>A0A6P7FXI0_DIAVI</name>